<comment type="subcellular location">
    <subcellularLocation>
        <location evidence="1">Cytoplasm</location>
    </subcellularLocation>
</comment>
<dbReference type="Pfam" id="PF00043">
    <property type="entry name" value="GST_C"/>
    <property type="match status" value="1"/>
</dbReference>
<dbReference type="GO" id="GO:0004364">
    <property type="term" value="F:glutathione transferase activity"/>
    <property type="evidence" value="ECO:0007669"/>
    <property type="project" value="UniProtKB-EC"/>
</dbReference>
<dbReference type="KEGG" id="bvk:117238433"/>
<dbReference type="InterPro" id="IPR004046">
    <property type="entry name" value="GST_C"/>
</dbReference>
<dbReference type="PROSITE" id="PS50404">
    <property type="entry name" value="GST_NTER"/>
    <property type="match status" value="1"/>
</dbReference>
<evidence type="ECO:0000256" key="3">
    <source>
        <dbReference type="ARBA" id="ARBA00011738"/>
    </source>
</evidence>
<dbReference type="SUPFAM" id="SSF47616">
    <property type="entry name" value="GST C-terminal domain-like"/>
    <property type="match status" value="1"/>
</dbReference>
<dbReference type="SFLD" id="SFLDG01153">
    <property type="entry name" value="Main.4:_Theta-like"/>
    <property type="match status" value="1"/>
</dbReference>
<dbReference type="EC" id="2.5.1.18" evidence="4"/>
<dbReference type="InterPro" id="IPR040075">
    <property type="entry name" value="GST_N_Theta"/>
</dbReference>
<comment type="subunit">
    <text evidence="3">Homodimer.</text>
</comment>
<dbReference type="GO" id="GO:0006749">
    <property type="term" value="P:glutathione metabolic process"/>
    <property type="evidence" value="ECO:0007669"/>
    <property type="project" value="TreeGrafter"/>
</dbReference>
<reference evidence="11" key="1">
    <citation type="submission" date="2025-08" db="UniProtKB">
        <authorList>
            <consortium name="RefSeq"/>
        </authorList>
    </citation>
    <scope>IDENTIFICATION</scope>
    <source>
        <tissue evidence="11">Muscle</tissue>
    </source>
</reference>
<dbReference type="Pfam" id="PF02798">
    <property type="entry name" value="GST_N"/>
    <property type="match status" value="1"/>
</dbReference>
<dbReference type="SUPFAM" id="SSF52833">
    <property type="entry name" value="Thioredoxin-like"/>
    <property type="match status" value="1"/>
</dbReference>
<evidence type="ECO:0000256" key="2">
    <source>
        <dbReference type="ARBA" id="ARBA00009899"/>
    </source>
</evidence>
<evidence type="ECO:0000256" key="1">
    <source>
        <dbReference type="ARBA" id="ARBA00004496"/>
    </source>
</evidence>
<accession>A0A6J3L554</accession>
<keyword evidence="10" id="KW-1185">Reference proteome</keyword>
<gene>
    <name evidence="11" type="primary">LOC117238433</name>
</gene>
<dbReference type="InterPro" id="IPR010987">
    <property type="entry name" value="Glutathione-S-Trfase_C-like"/>
</dbReference>
<dbReference type="InterPro" id="IPR036249">
    <property type="entry name" value="Thioredoxin-like_sf"/>
</dbReference>
<dbReference type="GO" id="GO:0005737">
    <property type="term" value="C:cytoplasm"/>
    <property type="evidence" value="ECO:0007669"/>
    <property type="project" value="UniProtKB-SubCell"/>
</dbReference>
<organism evidence="10 11">
    <name type="scientific">Bombus vosnesenskii</name>
    <dbReference type="NCBI Taxonomy" id="207650"/>
    <lineage>
        <taxon>Eukaryota</taxon>
        <taxon>Metazoa</taxon>
        <taxon>Ecdysozoa</taxon>
        <taxon>Arthropoda</taxon>
        <taxon>Hexapoda</taxon>
        <taxon>Insecta</taxon>
        <taxon>Pterygota</taxon>
        <taxon>Neoptera</taxon>
        <taxon>Endopterygota</taxon>
        <taxon>Hymenoptera</taxon>
        <taxon>Apocrita</taxon>
        <taxon>Aculeata</taxon>
        <taxon>Apoidea</taxon>
        <taxon>Anthophila</taxon>
        <taxon>Apidae</taxon>
        <taxon>Bombus</taxon>
        <taxon>Pyrobombus</taxon>
    </lineage>
</organism>
<feature type="domain" description="GST N-terminal" evidence="8">
    <location>
        <begin position="1"/>
        <end position="82"/>
    </location>
</feature>
<protein>
    <recommendedName>
        <fullName evidence="4">glutathione transferase</fullName>
        <ecNumber evidence="4">2.5.1.18</ecNumber>
    </recommendedName>
</protein>
<evidence type="ECO:0000256" key="4">
    <source>
        <dbReference type="ARBA" id="ARBA00012452"/>
    </source>
</evidence>
<dbReference type="PANTHER" id="PTHR43917:SF8">
    <property type="entry name" value="GH16740P-RELATED"/>
    <property type="match status" value="1"/>
</dbReference>
<dbReference type="InterPro" id="IPR004045">
    <property type="entry name" value="Glutathione_S-Trfase_N"/>
</dbReference>
<evidence type="ECO:0000313" key="10">
    <source>
        <dbReference type="Proteomes" id="UP000504631"/>
    </source>
</evidence>
<dbReference type="FunFam" id="3.40.30.10:FF:000176">
    <property type="entry name" value="Glutathione S-transferase theta-1"/>
    <property type="match status" value="1"/>
</dbReference>
<dbReference type="Gene3D" id="1.20.1050.10">
    <property type="match status" value="1"/>
</dbReference>
<dbReference type="Proteomes" id="UP000504631">
    <property type="component" value="Unplaced"/>
</dbReference>
<keyword evidence="5" id="KW-0963">Cytoplasm</keyword>
<dbReference type="InterPro" id="IPR040079">
    <property type="entry name" value="Glutathione_S-Trfase"/>
</dbReference>
<sequence>MSLKLYYDLLSQPSRALYIFLKVCDIPFEGKFVNLAKGEHLNPEYQRIHPFQKVPAIEHNGFNIMESVAILRYLCRKFKVADHWYPQDLKRQLKVDEYLEWQHLNTRLNCASYFFMKYMKPLLTGKSMNPESLMQYEKRMMQTLDDLENFWLKDKNFLTGSEISIADILGSCEVEQVRIVGYDPEENRPHLTAWMKRVADKTSPYYQEAHVLLNKLTSKVKQEGLKSKF</sequence>
<evidence type="ECO:0000313" key="11">
    <source>
        <dbReference type="RefSeq" id="XP_033359219.1"/>
    </source>
</evidence>
<dbReference type="RefSeq" id="XP_033359219.1">
    <property type="nucleotide sequence ID" value="XM_033503328.1"/>
</dbReference>
<evidence type="ECO:0000256" key="7">
    <source>
        <dbReference type="ARBA" id="ARBA00047960"/>
    </source>
</evidence>
<dbReference type="InterPro" id="IPR040077">
    <property type="entry name" value="GST_C_Theta"/>
</dbReference>
<evidence type="ECO:0000256" key="6">
    <source>
        <dbReference type="ARBA" id="ARBA00022679"/>
    </source>
</evidence>
<dbReference type="CDD" id="cd03183">
    <property type="entry name" value="GST_C_Theta"/>
    <property type="match status" value="1"/>
</dbReference>
<dbReference type="PROSITE" id="PS50405">
    <property type="entry name" value="GST_CTER"/>
    <property type="match status" value="1"/>
</dbReference>
<comment type="similarity">
    <text evidence="2">Belongs to the GST superfamily. Theta family.</text>
</comment>
<name>A0A6J3L554_9HYME</name>
<proteinExistence type="inferred from homology"/>
<dbReference type="InterPro" id="IPR036282">
    <property type="entry name" value="Glutathione-S-Trfase_C_sf"/>
</dbReference>
<feature type="domain" description="GST C-terminal" evidence="9">
    <location>
        <begin position="88"/>
        <end position="229"/>
    </location>
</feature>
<dbReference type="GeneID" id="117238433"/>
<comment type="catalytic activity">
    <reaction evidence="7">
        <text>RX + glutathione = an S-substituted glutathione + a halide anion + H(+)</text>
        <dbReference type="Rhea" id="RHEA:16437"/>
        <dbReference type="ChEBI" id="CHEBI:15378"/>
        <dbReference type="ChEBI" id="CHEBI:16042"/>
        <dbReference type="ChEBI" id="CHEBI:17792"/>
        <dbReference type="ChEBI" id="CHEBI:57925"/>
        <dbReference type="ChEBI" id="CHEBI:90779"/>
        <dbReference type="EC" id="2.5.1.18"/>
    </reaction>
</comment>
<evidence type="ECO:0000259" key="9">
    <source>
        <dbReference type="PROSITE" id="PS50405"/>
    </source>
</evidence>
<dbReference type="FunFam" id="1.20.1050.10:FF:000008">
    <property type="entry name" value="Glutathione S-transferase theta-1"/>
    <property type="match status" value="1"/>
</dbReference>
<evidence type="ECO:0000256" key="5">
    <source>
        <dbReference type="ARBA" id="ARBA00022490"/>
    </source>
</evidence>
<keyword evidence="6" id="KW-0808">Transferase</keyword>
<dbReference type="CDD" id="cd03050">
    <property type="entry name" value="GST_N_Theta"/>
    <property type="match status" value="1"/>
</dbReference>
<dbReference type="AlphaFoldDB" id="A0A6J3L554"/>
<dbReference type="SFLD" id="SFLDG00358">
    <property type="entry name" value="Main_(cytGST)"/>
    <property type="match status" value="1"/>
</dbReference>
<dbReference type="PANTHER" id="PTHR43917">
    <property type="match status" value="1"/>
</dbReference>
<evidence type="ECO:0000259" key="8">
    <source>
        <dbReference type="PROSITE" id="PS50404"/>
    </source>
</evidence>
<dbReference type="SFLD" id="SFLDS00019">
    <property type="entry name" value="Glutathione_Transferase_(cytos"/>
    <property type="match status" value="1"/>
</dbReference>
<dbReference type="Gene3D" id="3.40.30.10">
    <property type="entry name" value="Glutaredoxin"/>
    <property type="match status" value="1"/>
</dbReference>
<dbReference type="InterPro" id="IPR051369">
    <property type="entry name" value="GST_Theta"/>
</dbReference>